<feature type="compositionally biased region" description="Pro residues" evidence="1">
    <location>
        <begin position="185"/>
        <end position="202"/>
    </location>
</feature>
<evidence type="ECO:0000313" key="3">
    <source>
        <dbReference type="Proteomes" id="UP001470230"/>
    </source>
</evidence>
<feature type="compositionally biased region" description="Polar residues" evidence="1">
    <location>
        <begin position="235"/>
        <end position="248"/>
    </location>
</feature>
<evidence type="ECO:0000313" key="2">
    <source>
        <dbReference type="EMBL" id="KAK8888813.1"/>
    </source>
</evidence>
<evidence type="ECO:0000256" key="1">
    <source>
        <dbReference type="SAM" id="MobiDB-lite"/>
    </source>
</evidence>
<gene>
    <name evidence="2" type="ORF">M9Y10_033553</name>
</gene>
<reference evidence="2 3" key="1">
    <citation type="submission" date="2024-04" db="EMBL/GenBank/DDBJ databases">
        <title>Tritrichomonas musculus Genome.</title>
        <authorList>
            <person name="Alves-Ferreira E."/>
            <person name="Grigg M."/>
            <person name="Lorenzi H."/>
            <person name="Galac M."/>
        </authorList>
    </citation>
    <scope>NUCLEOTIDE SEQUENCE [LARGE SCALE GENOMIC DNA]</scope>
    <source>
        <strain evidence="2 3">EAF2021</strain>
    </source>
</reference>
<keyword evidence="3" id="KW-1185">Reference proteome</keyword>
<feature type="compositionally biased region" description="Pro residues" evidence="1">
    <location>
        <begin position="217"/>
        <end position="234"/>
    </location>
</feature>
<comment type="caution">
    <text evidence="2">The sequence shown here is derived from an EMBL/GenBank/DDBJ whole genome shotgun (WGS) entry which is preliminary data.</text>
</comment>
<sequence length="306" mass="32221">MYCGIDTTLFKDIPGVQGILSAAEFLNSSQSQIAGAFIHYASSLVQNYLAKAGSTPELDQAFSALKQTAAIFPAANQKDLEIFGDKLVASASGTFSSDFYRIGYIAYAAISLYGSLPPRILNKISNAQQHMGIDETSAAPYGNNQLSSNGPPLFTPNGPPQFTPNGPPQFTPSVPQQFSSSVPPQSTPNGPPQFTPNGPPQFTPSVPQQFSSSVPPQSTPNGPPQFTPGVPPQFTPNGQSQPNLNMNSSYNQNIPTGAPQFSGSVNNKQKSKENALKLAEIAKDALSSGNPDVAVSSIIAAMNELK</sequence>
<dbReference type="Proteomes" id="UP001470230">
    <property type="component" value="Unassembled WGS sequence"/>
</dbReference>
<accession>A0ABR2KD91</accession>
<feature type="compositionally biased region" description="Low complexity" evidence="1">
    <location>
        <begin position="171"/>
        <end position="184"/>
    </location>
</feature>
<dbReference type="EMBL" id="JAPFFF010000005">
    <property type="protein sequence ID" value="KAK8888813.1"/>
    <property type="molecule type" value="Genomic_DNA"/>
</dbReference>
<organism evidence="2 3">
    <name type="scientific">Tritrichomonas musculus</name>
    <dbReference type="NCBI Taxonomy" id="1915356"/>
    <lineage>
        <taxon>Eukaryota</taxon>
        <taxon>Metamonada</taxon>
        <taxon>Parabasalia</taxon>
        <taxon>Tritrichomonadida</taxon>
        <taxon>Tritrichomonadidae</taxon>
        <taxon>Tritrichomonas</taxon>
    </lineage>
</organism>
<feature type="region of interest" description="Disordered" evidence="1">
    <location>
        <begin position="136"/>
        <end position="248"/>
    </location>
</feature>
<name>A0ABR2KD91_9EUKA</name>
<protein>
    <submittedName>
        <fullName evidence="2">Uncharacterized protein</fullName>
    </submittedName>
</protein>
<feature type="compositionally biased region" description="Pro residues" evidence="1">
    <location>
        <begin position="153"/>
        <end position="170"/>
    </location>
</feature>
<feature type="compositionally biased region" description="Low complexity" evidence="1">
    <location>
        <begin position="203"/>
        <end position="216"/>
    </location>
</feature>
<proteinExistence type="predicted"/>